<dbReference type="RefSeq" id="WP_042204932.1">
    <property type="nucleotide sequence ID" value="NZ_CP009288.1"/>
</dbReference>
<evidence type="ECO:0000313" key="1">
    <source>
        <dbReference type="EMBL" id="AIQ11005.1"/>
    </source>
</evidence>
<protein>
    <submittedName>
        <fullName evidence="1">SAM-dependent methyltransferase</fullName>
    </submittedName>
</protein>
<keyword evidence="2" id="KW-1185">Reference proteome</keyword>
<keyword evidence="1" id="KW-0489">Methyltransferase</keyword>
<dbReference type="KEGG" id="pdu:PDUR_02525"/>
<name>A0A089HK00_PAEDU</name>
<dbReference type="GO" id="GO:0032259">
    <property type="term" value="P:methylation"/>
    <property type="evidence" value="ECO:0007669"/>
    <property type="project" value="UniProtKB-KW"/>
</dbReference>
<dbReference type="STRING" id="44251.PDUR_02525"/>
<dbReference type="Proteomes" id="UP000029409">
    <property type="component" value="Chromosome"/>
</dbReference>
<reference evidence="1 2" key="1">
    <citation type="submission" date="2014-08" db="EMBL/GenBank/DDBJ databases">
        <title>Comparative genomics of the Paenibacillus odorifer group.</title>
        <authorList>
            <person name="den Bakker H.C."/>
            <person name="Tsai Y.-C."/>
            <person name="Martin N."/>
            <person name="Korlach J."/>
            <person name="Wiedmann M."/>
        </authorList>
    </citation>
    <scope>NUCLEOTIDE SEQUENCE [LARGE SCALE GENOMIC DNA]</scope>
    <source>
        <strain evidence="1 2">DSM 1735</strain>
    </source>
</reference>
<proteinExistence type="predicted"/>
<dbReference type="GO" id="GO:0008168">
    <property type="term" value="F:methyltransferase activity"/>
    <property type="evidence" value="ECO:0007669"/>
    <property type="project" value="UniProtKB-KW"/>
</dbReference>
<keyword evidence="1" id="KW-0808">Transferase</keyword>
<evidence type="ECO:0000313" key="2">
    <source>
        <dbReference type="Proteomes" id="UP000029409"/>
    </source>
</evidence>
<dbReference type="AlphaFoldDB" id="A0A089HK00"/>
<gene>
    <name evidence="1" type="ORF">PDUR_02525</name>
</gene>
<sequence length="317" mass="36779">MRNFTNDMAKKILVNKISVEVLLTEYPEYREEVLQEINALKNSKKSNLIKAIIDKYTVSARIAGNKIYKSGLNEKTIEVFLPDIIKARFAIYLLEQLNLAVSSNSPTFNVRFNFWDGTILQKLLFKKGLERKPVSISLFRFFWRFIINKKMLMPLVNKHGIYCFYSKDLIKELSILIRENNCLEIGAGDGTLTKFLNEHNNNCKATDDYSWEHYITYPDFVEKADAKTALNKYNPKVVICSWPVPKNSYEKHVFKTNSVELYIVIGTKSATYTGDFDSYYNADKFSMEINERLSSLVLPPSDENAVYIFKRKDKVIN</sequence>
<dbReference type="eggNOG" id="ENOG502ZBHZ">
    <property type="taxonomic scope" value="Bacteria"/>
</dbReference>
<dbReference type="OrthoDB" id="2539613at2"/>
<organism evidence="1 2">
    <name type="scientific">Paenibacillus durus</name>
    <name type="common">Paenibacillus azotofixans</name>
    <dbReference type="NCBI Taxonomy" id="44251"/>
    <lineage>
        <taxon>Bacteria</taxon>
        <taxon>Bacillati</taxon>
        <taxon>Bacillota</taxon>
        <taxon>Bacilli</taxon>
        <taxon>Bacillales</taxon>
        <taxon>Paenibacillaceae</taxon>
        <taxon>Paenibacillus</taxon>
    </lineage>
</organism>
<accession>A0A089HK00</accession>
<dbReference type="EMBL" id="CP009288">
    <property type="protein sequence ID" value="AIQ11005.1"/>
    <property type="molecule type" value="Genomic_DNA"/>
</dbReference>